<evidence type="ECO:0000313" key="1">
    <source>
        <dbReference type="EMBL" id="GMG81230.1"/>
    </source>
</evidence>
<dbReference type="EMBL" id="BSYI01000002">
    <property type="protein sequence ID" value="GMG81230.1"/>
    <property type="molecule type" value="Genomic_DNA"/>
</dbReference>
<keyword evidence="2" id="KW-1185">Reference proteome</keyword>
<comment type="caution">
    <text evidence="1">The sequence shown here is derived from an EMBL/GenBank/DDBJ whole genome shotgun (WGS) entry which is preliminary data.</text>
</comment>
<organism evidence="1 2">
    <name type="scientific">Paralimibaculum aggregatum</name>
    <dbReference type="NCBI Taxonomy" id="3036245"/>
    <lineage>
        <taxon>Bacteria</taxon>
        <taxon>Pseudomonadati</taxon>
        <taxon>Pseudomonadota</taxon>
        <taxon>Alphaproteobacteria</taxon>
        <taxon>Rhodobacterales</taxon>
        <taxon>Paracoccaceae</taxon>
        <taxon>Paralimibaculum</taxon>
    </lineage>
</organism>
<proteinExistence type="predicted"/>
<dbReference type="RefSeq" id="WP_285669880.1">
    <property type="nucleotide sequence ID" value="NZ_BSYI01000002.1"/>
</dbReference>
<dbReference type="NCBIfam" id="TIGR02215">
    <property type="entry name" value="phage_chp_gp8"/>
    <property type="match status" value="1"/>
</dbReference>
<evidence type="ECO:0008006" key="3">
    <source>
        <dbReference type="Google" id="ProtNLM"/>
    </source>
</evidence>
<accession>A0ABQ6LG96</accession>
<evidence type="ECO:0000313" key="2">
    <source>
        <dbReference type="Proteomes" id="UP001239909"/>
    </source>
</evidence>
<sequence>MYELTEITEPAALPVEHSALEAHLRLGTGFAEPSGEAVLLDRYLAAATAEIEARTGLALVAREFRLTVTRWGPGGCLVLPVGPVSALGAATLAGQPLSGLSLAPGRLRQVVSRAGAALPPIPPGSTAEIAFTAGFGPGAADVPADLAQAVLLVAAHLYDDRPGGAAMAPEIDRLIARHRALRL</sequence>
<dbReference type="CDD" id="cd08054">
    <property type="entry name" value="gp6"/>
    <property type="match status" value="1"/>
</dbReference>
<dbReference type="InterPro" id="IPR011738">
    <property type="entry name" value="Phage_CHP"/>
</dbReference>
<reference evidence="1 2" key="1">
    <citation type="submission" date="2023-04" db="EMBL/GenBank/DDBJ databases">
        <title>Marinoamorphus aggregata gen. nov., sp. Nov., isolate from tissue of brittle star Ophioplocus japonicus.</title>
        <authorList>
            <person name="Kawano K."/>
            <person name="Sawayama S."/>
            <person name="Nakagawa S."/>
        </authorList>
    </citation>
    <scope>NUCLEOTIDE SEQUENCE [LARGE SCALE GENOMIC DNA]</scope>
    <source>
        <strain evidence="1 2">NKW23</strain>
    </source>
</reference>
<protein>
    <recommendedName>
        <fullName evidence="3">PhiE125 gp8 family phage protein</fullName>
    </recommendedName>
</protein>
<name>A0ABQ6LG96_9RHOB</name>
<gene>
    <name evidence="1" type="ORF">LNKW23_04420</name>
</gene>
<dbReference type="Proteomes" id="UP001239909">
    <property type="component" value="Unassembled WGS sequence"/>
</dbReference>
<dbReference type="Gene3D" id="1.10.3230.30">
    <property type="entry name" value="Phage gp6-like head-tail connector protein"/>
    <property type="match status" value="1"/>
</dbReference>